<proteinExistence type="predicted"/>
<dbReference type="EMBL" id="DVOE01000044">
    <property type="protein sequence ID" value="HIU98768.1"/>
    <property type="molecule type" value="Genomic_DNA"/>
</dbReference>
<dbReference type="Pfam" id="PF02361">
    <property type="entry name" value="CbiQ"/>
    <property type="match status" value="1"/>
</dbReference>
<gene>
    <name evidence="7" type="ORF">IAC73_02870</name>
</gene>
<dbReference type="GO" id="GO:0005886">
    <property type="term" value="C:plasma membrane"/>
    <property type="evidence" value="ECO:0007669"/>
    <property type="project" value="UniProtKB-ARBA"/>
</dbReference>
<comment type="caution">
    <text evidence="7">The sequence shown here is derived from an EMBL/GenBank/DDBJ whole genome shotgun (WGS) entry which is preliminary data.</text>
</comment>
<keyword evidence="4 6" id="KW-1133">Transmembrane helix</keyword>
<feature type="transmembrane region" description="Helical" evidence="6">
    <location>
        <begin position="70"/>
        <end position="88"/>
    </location>
</feature>
<feature type="transmembrane region" description="Helical" evidence="6">
    <location>
        <begin position="244"/>
        <end position="262"/>
    </location>
</feature>
<dbReference type="Proteomes" id="UP000886857">
    <property type="component" value="Unassembled WGS sequence"/>
</dbReference>
<keyword evidence="2" id="KW-1003">Cell membrane</keyword>
<evidence type="ECO:0000256" key="4">
    <source>
        <dbReference type="ARBA" id="ARBA00022989"/>
    </source>
</evidence>
<keyword evidence="5 6" id="KW-0472">Membrane</keyword>
<reference evidence="7" key="1">
    <citation type="submission" date="2020-10" db="EMBL/GenBank/DDBJ databases">
        <authorList>
            <person name="Gilroy R."/>
        </authorList>
    </citation>
    <scope>NUCLEOTIDE SEQUENCE</scope>
    <source>
        <strain evidence="7">10406</strain>
    </source>
</reference>
<evidence type="ECO:0000313" key="7">
    <source>
        <dbReference type="EMBL" id="HIU98768.1"/>
    </source>
</evidence>
<sequence>MFKDISFGQYYPVDSPVHRLDPRVKMLLTLLFIVGIFFIKSYFGFMVTAALLLVVILMARLPMVSVLKSVRGILLIVTVAAVINLFFIKGGEVLWSWRALTITDEGVHTTIKVTLRLILLISGASLLPLTTTPVAIADGTESLLAPLKLVKVPVRDIAMIMSIALRFIPSLFEETNKIIAAQKARGASFDTGGLIARAKALLPVLIPLFVNSFRRADELAFAMDARCYNATDKRTKMKVMKLRLPDAVAFLVMAAYFAGILVERYAFPGAMDGLIFGGLV</sequence>
<dbReference type="InterPro" id="IPR051611">
    <property type="entry name" value="ECF_transporter_component"/>
</dbReference>
<evidence type="ECO:0000256" key="2">
    <source>
        <dbReference type="ARBA" id="ARBA00022475"/>
    </source>
</evidence>
<dbReference type="PANTHER" id="PTHR34857">
    <property type="entry name" value="SLL0384 PROTEIN"/>
    <property type="match status" value="1"/>
</dbReference>
<dbReference type="InterPro" id="IPR003339">
    <property type="entry name" value="ABC/ECF_trnsptr_transmembrane"/>
</dbReference>
<feature type="transmembrane region" description="Helical" evidence="6">
    <location>
        <begin position="27"/>
        <end position="58"/>
    </location>
</feature>
<evidence type="ECO:0000256" key="5">
    <source>
        <dbReference type="ARBA" id="ARBA00023136"/>
    </source>
</evidence>
<dbReference type="CDD" id="cd16914">
    <property type="entry name" value="EcfT"/>
    <property type="match status" value="1"/>
</dbReference>
<name>A0A9D1N944_9FIRM</name>
<dbReference type="AlphaFoldDB" id="A0A9D1N944"/>
<protein>
    <submittedName>
        <fullName evidence="7">Energy-coupling factor transporter transmembrane protein EcfT</fullName>
    </submittedName>
</protein>
<evidence type="ECO:0000256" key="3">
    <source>
        <dbReference type="ARBA" id="ARBA00022692"/>
    </source>
</evidence>
<dbReference type="PANTHER" id="PTHR34857:SF2">
    <property type="entry name" value="SLL0384 PROTEIN"/>
    <property type="match status" value="1"/>
</dbReference>
<evidence type="ECO:0000256" key="1">
    <source>
        <dbReference type="ARBA" id="ARBA00004141"/>
    </source>
</evidence>
<accession>A0A9D1N944</accession>
<reference evidence="7" key="2">
    <citation type="journal article" date="2021" name="PeerJ">
        <title>Extensive microbial diversity within the chicken gut microbiome revealed by metagenomics and culture.</title>
        <authorList>
            <person name="Gilroy R."/>
            <person name="Ravi A."/>
            <person name="Getino M."/>
            <person name="Pursley I."/>
            <person name="Horton D.L."/>
            <person name="Alikhan N.F."/>
            <person name="Baker D."/>
            <person name="Gharbi K."/>
            <person name="Hall N."/>
            <person name="Watson M."/>
            <person name="Adriaenssens E.M."/>
            <person name="Foster-Nyarko E."/>
            <person name="Jarju S."/>
            <person name="Secka A."/>
            <person name="Antonio M."/>
            <person name="Oren A."/>
            <person name="Chaudhuri R.R."/>
            <person name="La Ragione R."/>
            <person name="Hildebrand F."/>
            <person name="Pallen M.J."/>
        </authorList>
    </citation>
    <scope>NUCLEOTIDE SEQUENCE</scope>
    <source>
        <strain evidence="7">10406</strain>
    </source>
</reference>
<evidence type="ECO:0000256" key="6">
    <source>
        <dbReference type="SAM" id="Phobius"/>
    </source>
</evidence>
<evidence type="ECO:0000313" key="8">
    <source>
        <dbReference type="Proteomes" id="UP000886857"/>
    </source>
</evidence>
<comment type="subcellular location">
    <subcellularLocation>
        <location evidence="1">Membrane</location>
        <topology evidence="1">Multi-pass membrane protein</topology>
    </subcellularLocation>
</comment>
<keyword evidence="3 6" id="KW-0812">Transmembrane</keyword>
<organism evidence="7 8">
    <name type="scientific">Candidatus Limadaptatus stercoripullorum</name>
    <dbReference type="NCBI Taxonomy" id="2840846"/>
    <lineage>
        <taxon>Bacteria</taxon>
        <taxon>Bacillati</taxon>
        <taxon>Bacillota</taxon>
        <taxon>Clostridia</taxon>
        <taxon>Eubacteriales</taxon>
        <taxon>Candidatus Limadaptatus</taxon>
    </lineage>
</organism>